<protein>
    <submittedName>
        <fullName evidence="5">Crp/Fnr family transcriptional regulator</fullName>
    </submittedName>
</protein>
<reference evidence="5 6" key="1">
    <citation type="submission" date="2024-02" db="EMBL/GenBank/DDBJ databases">
        <title>Bacterial strain from lacustrine sediment.</title>
        <authorList>
            <person name="Petit C."/>
            <person name="Fadhlaoui K."/>
        </authorList>
    </citation>
    <scope>NUCLEOTIDE SEQUENCE [LARGE SCALE GENOMIC DNA]</scope>
    <source>
        <strain evidence="5 6">IPX-CK</strain>
    </source>
</reference>
<dbReference type="Gene3D" id="1.10.10.10">
    <property type="entry name" value="Winged helix-like DNA-binding domain superfamily/Winged helix DNA-binding domain"/>
    <property type="match status" value="1"/>
</dbReference>
<dbReference type="Gene3D" id="2.60.120.10">
    <property type="entry name" value="Jelly Rolls"/>
    <property type="match status" value="1"/>
</dbReference>
<dbReference type="CDD" id="cd00092">
    <property type="entry name" value="HTH_CRP"/>
    <property type="match status" value="1"/>
</dbReference>
<dbReference type="Pfam" id="PF13545">
    <property type="entry name" value="HTH_Crp_2"/>
    <property type="match status" value="1"/>
</dbReference>
<dbReference type="SMART" id="SM00419">
    <property type="entry name" value="HTH_CRP"/>
    <property type="match status" value="1"/>
</dbReference>
<accession>A0ABZ3EUD7</accession>
<evidence type="ECO:0000313" key="5">
    <source>
        <dbReference type="EMBL" id="XAH73219.1"/>
    </source>
</evidence>
<keyword evidence="2" id="KW-0238">DNA-binding</keyword>
<dbReference type="PANTHER" id="PTHR24567">
    <property type="entry name" value="CRP FAMILY TRANSCRIPTIONAL REGULATORY PROTEIN"/>
    <property type="match status" value="1"/>
</dbReference>
<dbReference type="InterPro" id="IPR036390">
    <property type="entry name" value="WH_DNA-bd_sf"/>
</dbReference>
<feature type="domain" description="HTH crp-type" evidence="4">
    <location>
        <begin position="152"/>
        <end position="218"/>
    </location>
</feature>
<dbReference type="InterPro" id="IPR050397">
    <property type="entry name" value="Env_Response_Regulators"/>
</dbReference>
<sequence>MLNTNEILLFKKHLTFWDKLTDKQKDKIIKNTSVVRYQKDSSIHTADLDCVGLLLPKTGTLRVYILSEEGREVTLYRIRSGSVCILSAACVLQSITFDVSIDAVTDCELLQLDSAVFLSIMQENIYMEAFAYKKATERFSDAMWAMQQILFMSFDRRLALFLLDETSKTGSQSLRMTHEEIAKYMGSAREVVSRMLKYFSSEGLVRLSRGEILITDHKKLTTLV</sequence>
<dbReference type="EMBL" id="CP146256">
    <property type="protein sequence ID" value="XAH73219.1"/>
    <property type="molecule type" value="Genomic_DNA"/>
</dbReference>
<evidence type="ECO:0000259" key="4">
    <source>
        <dbReference type="PROSITE" id="PS51063"/>
    </source>
</evidence>
<dbReference type="SUPFAM" id="SSF46785">
    <property type="entry name" value="Winged helix' DNA-binding domain"/>
    <property type="match status" value="1"/>
</dbReference>
<dbReference type="InterPro" id="IPR018490">
    <property type="entry name" value="cNMP-bd_dom_sf"/>
</dbReference>
<dbReference type="PRINTS" id="PR00034">
    <property type="entry name" value="HTHCRP"/>
</dbReference>
<dbReference type="PANTHER" id="PTHR24567:SF74">
    <property type="entry name" value="HTH-TYPE TRANSCRIPTIONAL REGULATOR ARCR"/>
    <property type="match status" value="1"/>
</dbReference>
<evidence type="ECO:0000313" key="6">
    <source>
        <dbReference type="Proteomes" id="UP001451571"/>
    </source>
</evidence>
<dbReference type="RefSeq" id="WP_342756826.1">
    <property type="nucleotide sequence ID" value="NZ_CP146256.1"/>
</dbReference>
<dbReference type="InterPro" id="IPR000595">
    <property type="entry name" value="cNMP-bd_dom"/>
</dbReference>
<keyword evidence="1" id="KW-0805">Transcription regulation</keyword>
<dbReference type="InterPro" id="IPR014710">
    <property type="entry name" value="RmlC-like_jellyroll"/>
</dbReference>
<dbReference type="InterPro" id="IPR036388">
    <property type="entry name" value="WH-like_DNA-bd_sf"/>
</dbReference>
<keyword evidence="3" id="KW-0804">Transcription</keyword>
<name>A0ABZ3EUD7_9FIRM</name>
<evidence type="ECO:0000256" key="3">
    <source>
        <dbReference type="ARBA" id="ARBA00023163"/>
    </source>
</evidence>
<evidence type="ECO:0000256" key="1">
    <source>
        <dbReference type="ARBA" id="ARBA00023015"/>
    </source>
</evidence>
<proteinExistence type="predicted"/>
<gene>
    <name evidence="5" type="ORF">V6984_17160</name>
</gene>
<dbReference type="Proteomes" id="UP001451571">
    <property type="component" value="Chromosome"/>
</dbReference>
<dbReference type="Pfam" id="PF00027">
    <property type="entry name" value="cNMP_binding"/>
    <property type="match status" value="1"/>
</dbReference>
<dbReference type="SUPFAM" id="SSF51206">
    <property type="entry name" value="cAMP-binding domain-like"/>
    <property type="match status" value="1"/>
</dbReference>
<organism evidence="5 6">
    <name type="scientific">Kineothrix sedimenti</name>
    <dbReference type="NCBI Taxonomy" id="3123317"/>
    <lineage>
        <taxon>Bacteria</taxon>
        <taxon>Bacillati</taxon>
        <taxon>Bacillota</taxon>
        <taxon>Clostridia</taxon>
        <taxon>Lachnospirales</taxon>
        <taxon>Lachnospiraceae</taxon>
        <taxon>Kineothrix</taxon>
    </lineage>
</organism>
<dbReference type="PROSITE" id="PS51063">
    <property type="entry name" value="HTH_CRP_2"/>
    <property type="match status" value="1"/>
</dbReference>
<dbReference type="CDD" id="cd00038">
    <property type="entry name" value="CAP_ED"/>
    <property type="match status" value="1"/>
</dbReference>
<dbReference type="InterPro" id="IPR012318">
    <property type="entry name" value="HTH_CRP"/>
</dbReference>
<keyword evidence="6" id="KW-1185">Reference proteome</keyword>
<evidence type="ECO:0000256" key="2">
    <source>
        <dbReference type="ARBA" id="ARBA00023125"/>
    </source>
</evidence>